<dbReference type="Proteomes" id="UP001054945">
    <property type="component" value="Unassembled WGS sequence"/>
</dbReference>
<dbReference type="AlphaFoldDB" id="A0AAV4XI99"/>
<organism evidence="12 13">
    <name type="scientific">Caerostris extrusa</name>
    <name type="common">Bark spider</name>
    <name type="synonym">Caerostris bankana</name>
    <dbReference type="NCBI Taxonomy" id="172846"/>
    <lineage>
        <taxon>Eukaryota</taxon>
        <taxon>Metazoa</taxon>
        <taxon>Ecdysozoa</taxon>
        <taxon>Arthropoda</taxon>
        <taxon>Chelicerata</taxon>
        <taxon>Arachnida</taxon>
        <taxon>Araneae</taxon>
        <taxon>Araneomorphae</taxon>
        <taxon>Entelegynae</taxon>
        <taxon>Araneoidea</taxon>
        <taxon>Araneidae</taxon>
        <taxon>Caerostris</taxon>
    </lineage>
</organism>
<evidence type="ECO:0000313" key="13">
    <source>
        <dbReference type="Proteomes" id="UP001054945"/>
    </source>
</evidence>
<dbReference type="PANTHER" id="PTHR11157:SF126">
    <property type="entry name" value="ELONGATION OF VERY LONG CHAIN FATTY ACIDS PROTEIN"/>
    <property type="match status" value="1"/>
</dbReference>
<dbReference type="GO" id="GO:0034625">
    <property type="term" value="P:fatty acid elongation, monounsaturated fatty acid"/>
    <property type="evidence" value="ECO:0007669"/>
    <property type="project" value="TreeGrafter"/>
</dbReference>
<evidence type="ECO:0000256" key="10">
    <source>
        <dbReference type="RuleBase" id="RU361115"/>
    </source>
</evidence>
<dbReference type="Pfam" id="PF01151">
    <property type="entry name" value="ELO"/>
    <property type="match status" value="1"/>
</dbReference>
<dbReference type="PANTHER" id="PTHR11157">
    <property type="entry name" value="FATTY ACID ACYL TRANSFERASE-RELATED"/>
    <property type="match status" value="1"/>
</dbReference>
<evidence type="ECO:0000313" key="12">
    <source>
        <dbReference type="EMBL" id="GIY94887.1"/>
    </source>
</evidence>
<keyword evidence="9 10" id="KW-0275">Fatty acid biosynthesis</keyword>
<evidence type="ECO:0000256" key="3">
    <source>
        <dbReference type="ARBA" id="ARBA00022679"/>
    </source>
</evidence>
<keyword evidence="13" id="KW-1185">Reference proteome</keyword>
<feature type="transmembrane region" description="Helical" evidence="10">
    <location>
        <begin position="247"/>
        <end position="267"/>
    </location>
</feature>
<feature type="compositionally biased region" description="Polar residues" evidence="11">
    <location>
        <begin position="288"/>
        <end position="308"/>
    </location>
</feature>
<keyword evidence="4 10" id="KW-0812">Transmembrane</keyword>
<evidence type="ECO:0000256" key="11">
    <source>
        <dbReference type="SAM" id="MobiDB-lite"/>
    </source>
</evidence>
<feature type="region of interest" description="Disordered" evidence="11">
    <location>
        <begin position="288"/>
        <end position="336"/>
    </location>
</feature>
<name>A0AAV4XI99_CAEEX</name>
<dbReference type="EMBL" id="BPLR01000447">
    <property type="protein sequence ID" value="GIY94887.1"/>
    <property type="molecule type" value="Genomic_DNA"/>
</dbReference>
<comment type="similarity">
    <text evidence="10">Belongs to the ELO family.</text>
</comment>
<keyword evidence="5 10" id="KW-0276">Fatty acid metabolism</keyword>
<proteinExistence type="inferred from homology"/>
<evidence type="ECO:0000256" key="6">
    <source>
        <dbReference type="ARBA" id="ARBA00022989"/>
    </source>
</evidence>
<gene>
    <name evidence="12" type="primary">ELOVL7</name>
    <name evidence="12" type="ORF">CEXT_324561</name>
</gene>
<protein>
    <recommendedName>
        <fullName evidence="10">Elongation of very long chain fatty acids protein</fullName>
        <ecNumber evidence="10">2.3.1.199</ecNumber>
    </recommendedName>
    <alternativeName>
        <fullName evidence="10">Very-long-chain 3-oxoacyl-CoA synthase</fullName>
    </alternativeName>
</protein>
<dbReference type="GO" id="GO:0042761">
    <property type="term" value="P:very long-chain fatty acid biosynthetic process"/>
    <property type="evidence" value="ECO:0007669"/>
    <property type="project" value="TreeGrafter"/>
</dbReference>
<feature type="transmembrane region" description="Helical" evidence="10">
    <location>
        <begin position="179"/>
        <end position="202"/>
    </location>
</feature>
<keyword evidence="8 10" id="KW-0472">Membrane</keyword>
<sequence length="336" mass="38839">MNLVVLMKETLESGDPIIRSWFLVDSYYLPFLCSAMYVLFVKRLLPSIMENRKPFDLRNVMIAYNFGIVLTYVSCLLFDVGQLSDINRRDDHYLPLFYYFLTTDAYKGICAPTFVSVGHYTYWATTAGWVIYILKYIEYADTIFFVLRKKDHLVTNLHVIHHAVLPLICWVFLRTETSGFQFIPGGLNSFVHVLMYTYYGLAAMGPSVQKYLWWKEYLTKLQMLQFVIILIFVLVIIPLSGCKTSKHGIYIDILFAALFLVLFYNFYTKTYKKKLSINLSSKKMQECNGKQTSATNGHGQQNGYSKQNGGPEKDGGSEKANWIDSLLDFPNGVRRR</sequence>
<keyword evidence="3 10" id="KW-0808">Transferase</keyword>
<evidence type="ECO:0000256" key="4">
    <source>
        <dbReference type="ARBA" id="ARBA00022692"/>
    </source>
</evidence>
<dbReference type="InterPro" id="IPR002076">
    <property type="entry name" value="ELO_fam"/>
</dbReference>
<feature type="transmembrane region" description="Helical" evidence="10">
    <location>
        <begin position="62"/>
        <end position="81"/>
    </location>
</feature>
<dbReference type="GO" id="GO:0005789">
    <property type="term" value="C:endoplasmic reticulum membrane"/>
    <property type="evidence" value="ECO:0007669"/>
    <property type="project" value="TreeGrafter"/>
</dbReference>
<keyword evidence="7 10" id="KW-0443">Lipid metabolism</keyword>
<feature type="transmembrane region" description="Helical" evidence="10">
    <location>
        <begin position="20"/>
        <end position="41"/>
    </location>
</feature>
<comment type="caution">
    <text evidence="12">The sequence shown here is derived from an EMBL/GenBank/DDBJ whole genome shotgun (WGS) entry which is preliminary data.</text>
</comment>
<comment type="catalytic activity">
    <reaction evidence="10">
        <text>a very-long-chain acyl-CoA + malonyl-CoA + H(+) = a very-long-chain 3-oxoacyl-CoA + CO2 + CoA</text>
        <dbReference type="Rhea" id="RHEA:32727"/>
        <dbReference type="ChEBI" id="CHEBI:15378"/>
        <dbReference type="ChEBI" id="CHEBI:16526"/>
        <dbReference type="ChEBI" id="CHEBI:57287"/>
        <dbReference type="ChEBI" id="CHEBI:57384"/>
        <dbReference type="ChEBI" id="CHEBI:90725"/>
        <dbReference type="ChEBI" id="CHEBI:90736"/>
        <dbReference type="EC" id="2.3.1.199"/>
    </reaction>
</comment>
<keyword evidence="2 10" id="KW-0444">Lipid biosynthesis</keyword>
<evidence type="ECO:0000256" key="9">
    <source>
        <dbReference type="ARBA" id="ARBA00023160"/>
    </source>
</evidence>
<accession>A0AAV4XI99</accession>
<dbReference type="GO" id="GO:0030148">
    <property type="term" value="P:sphingolipid biosynthetic process"/>
    <property type="evidence" value="ECO:0007669"/>
    <property type="project" value="TreeGrafter"/>
</dbReference>
<dbReference type="GO" id="GO:0019367">
    <property type="term" value="P:fatty acid elongation, saturated fatty acid"/>
    <property type="evidence" value="ECO:0007669"/>
    <property type="project" value="TreeGrafter"/>
</dbReference>
<comment type="subcellular location">
    <subcellularLocation>
        <location evidence="1">Membrane</location>
        <topology evidence="1">Multi-pass membrane protein</topology>
    </subcellularLocation>
</comment>
<evidence type="ECO:0000256" key="5">
    <source>
        <dbReference type="ARBA" id="ARBA00022832"/>
    </source>
</evidence>
<feature type="transmembrane region" description="Helical" evidence="10">
    <location>
        <begin position="223"/>
        <end position="241"/>
    </location>
</feature>
<evidence type="ECO:0000256" key="7">
    <source>
        <dbReference type="ARBA" id="ARBA00023098"/>
    </source>
</evidence>
<dbReference type="EC" id="2.3.1.199" evidence="10"/>
<evidence type="ECO:0000256" key="8">
    <source>
        <dbReference type="ARBA" id="ARBA00023136"/>
    </source>
</evidence>
<evidence type="ECO:0000256" key="2">
    <source>
        <dbReference type="ARBA" id="ARBA00022516"/>
    </source>
</evidence>
<feature type="transmembrane region" description="Helical" evidence="10">
    <location>
        <begin position="154"/>
        <end position="173"/>
    </location>
</feature>
<dbReference type="GO" id="GO:0009922">
    <property type="term" value="F:fatty acid elongase activity"/>
    <property type="evidence" value="ECO:0007669"/>
    <property type="project" value="UniProtKB-EC"/>
</dbReference>
<evidence type="ECO:0000256" key="1">
    <source>
        <dbReference type="ARBA" id="ARBA00004141"/>
    </source>
</evidence>
<dbReference type="GO" id="GO:0034626">
    <property type="term" value="P:fatty acid elongation, polyunsaturated fatty acid"/>
    <property type="evidence" value="ECO:0007669"/>
    <property type="project" value="TreeGrafter"/>
</dbReference>
<keyword evidence="6 10" id="KW-1133">Transmembrane helix</keyword>
<reference evidence="12 13" key="1">
    <citation type="submission" date="2021-06" db="EMBL/GenBank/DDBJ databases">
        <title>Caerostris extrusa draft genome.</title>
        <authorList>
            <person name="Kono N."/>
            <person name="Arakawa K."/>
        </authorList>
    </citation>
    <scope>NUCLEOTIDE SEQUENCE [LARGE SCALE GENOMIC DNA]</scope>
</reference>